<keyword evidence="4 7" id="KW-1133">Transmembrane helix</keyword>
<keyword evidence="5 7" id="KW-0472">Membrane</keyword>
<comment type="caution">
    <text evidence="10">The sequence shown here is derived from an EMBL/GenBank/DDBJ whole genome shotgun (WGS) entry which is preliminary data.</text>
</comment>
<keyword evidence="6" id="KW-0325">Glycoprotein</keyword>
<protein>
    <submittedName>
        <fullName evidence="10">TM2 domain protein</fullName>
    </submittedName>
</protein>
<evidence type="ECO:0000256" key="3">
    <source>
        <dbReference type="ARBA" id="ARBA00022729"/>
    </source>
</evidence>
<keyword evidence="3" id="KW-0732">Signal</keyword>
<organism evidence="10 11">
    <name type="scientific">Clostridium oryzae</name>
    <dbReference type="NCBI Taxonomy" id="1450648"/>
    <lineage>
        <taxon>Bacteria</taxon>
        <taxon>Bacillati</taxon>
        <taxon>Bacillota</taxon>
        <taxon>Clostridia</taxon>
        <taxon>Eubacteriales</taxon>
        <taxon>Clostridiaceae</taxon>
        <taxon>Clostridium</taxon>
    </lineage>
</organism>
<accession>A0A1V4IQS0</accession>
<evidence type="ECO:0000256" key="2">
    <source>
        <dbReference type="ARBA" id="ARBA00022692"/>
    </source>
</evidence>
<gene>
    <name evidence="10" type="ORF">CLORY_19680</name>
</gene>
<dbReference type="GO" id="GO:0016020">
    <property type="term" value="C:membrane"/>
    <property type="evidence" value="ECO:0007669"/>
    <property type="project" value="UniProtKB-SubCell"/>
</dbReference>
<dbReference type="RefSeq" id="WP_079423777.1">
    <property type="nucleotide sequence ID" value="NZ_MZGV01000017.1"/>
</dbReference>
<evidence type="ECO:0000259" key="9">
    <source>
        <dbReference type="Pfam" id="PF13240"/>
    </source>
</evidence>
<keyword evidence="2 7" id="KW-0812">Transmembrane</keyword>
<name>A0A1V4IQS0_9CLOT</name>
<proteinExistence type="predicted"/>
<evidence type="ECO:0000256" key="5">
    <source>
        <dbReference type="ARBA" id="ARBA00023136"/>
    </source>
</evidence>
<dbReference type="Proteomes" id="UP000190080">
    <property type="component" value="Unassembled WGS sequence"/>
</dbReference>
<evidence type="ECO:0000313" key="10">
    <source>
        <dbReference type="EMBL" id="OPJ62145.1"/>
    </source>
</evidence>
<dbReference type="AlphaFoldDB" id="A0A1V4IQS0"/>
<reference evidence="10 11" key="1">
    <citation type="submission" date="2017-03" db="EMBL/GenBank/DDBJ databases">
        <title>Genome sequence of Clostridium oryzae DSM 28571.</title>
        <authorList>
            <person name="Poehlein A."/>
            <person name="Daniel R."/>
        </authorList>
    </citation>
    <scope>NUCLEOTIDE SEQUENCE [LARGE SCALE GENOMIC DNA]</scope>
    <source>
        <strain evidence="10 11">DSM 28571</strain>
    </source>
</reference>
<dbReference type="Pfam" id="PF05154">
    <property type="entry name" value="TM2"/>
    <property type="match status" value="1"/>
</dbReference>
<dbReference type="PANTHER" id="PTHR21016">
    <property type="entry name" value="BETA-AMYLOID BINDING PROTEIN-RELATED"/>
    <property type="match status" value="1"/>
</dbReference>
<dbReference type="OrthoDB" id="8215804at2"/>
<dbReference type="Pfam" id="PF13240">
    <property type="entry name" value="Zn_Ribbon_1"/>
    <property type="match status" value="1"/>
</dbReference>
<feature type="transmembrane region" description="Helical" evidence="7">
    <location>
        <begin position="106"/>
        <end position="130"/>
    </location>
</feature>
<dbReference type="InterPro" id="IPR050932">
    <property type="entry name" value="TM2D1-3-like"/>
</dbReference>
<evidence type="ECO:0000256" key="4">
    <source>
        <dbReference type="ARBA" id="ARBA00022989"/>
    </source>
</evidence>
<dbReference type="STRING" id="1450648.CLORY_19680"/>
<feature type="domain" description="Zinc-ribbon" evidence="9">
    <location>
        <begin position="24"/>
        <end position="45"/>
    </location>
</feature>
<sequence>MENQNNQLTGSTVNVDTTVGNTKFCKFCGEKIPMEAVVCTKCGRQVEELKGAQQPNIVINNSNVNRNDNQVGGYMGRPKSKAVAILLCLFLGGIGAHKFYEGKIGMGILYLFTLGLFGIGALIDLIALIMKPSTYYVR</sequence>
<evidence type="ECO:0000256" key="7">
    <source>
        <dbReference type="SAM" id="Phobius"/>
    </source>
</evidence>
<evidence type="ECO:0000256" key="6">
    <source>
        <dbReference type="ARBA" id="ARBA00023180"/>
    </source>
</evidence>
<dbReference type="PANTHER" id="PTHR21016:SF7">
    <property type="entry name" value="TM2 DOMAIN-CONTAINING PROTEIN 3"/>
    <property type="match status" value="1"/>
</dbReference>
<evidence type="ECO:0000256" key="1">
    <source>
        <dbReference type="ARBA" id="ARBA00004141"/>
    </source>
</evidence>
<dbReference type="InterPro" id="IPR007829">
    <property type="entry name" value="TM2"/>
</dbReference>
<dbReference type="EMBL" id="MZGV01000017">
    <property type="protein sequence ID" value="OPJ62145.1"/>
    <property type="molecule type" value="Genomic_DNA"/>
</dbReference>
<dbReference type="InterPro" id="IPR026870">
    <property type="entry name" value="Zinc_ribbon_dom"/>
</dbReference>
<evidence type="ECO:0000259" key="8">
    <source>
        <dbReference type="Pfam" id="PF05154"/>
    </source>
</evidence>
<feature type="transmembrane region" description="Helical" evidence="7">
    <location>
        <begin position="82"/>
        <end position="100"/>
    </location>
</feature>
<comment type="subcellular location">
    <subcellularLocation>
        <location evidence="1">Membrane</location>
        <topology evidence="1">Multi-pass membrane protein</topology>
    </subcellularLocation>
</comment>
<keyword evidence="11" id="KW-1185">Reference proteome</keyword>
<feature type="domain" description="TM2" evidence="8">
    <location>
        <begin position="78"/>
        <end position="126"/>
    </location>
</feature>
<evidence type="ECO:0000313" key="11">
    <source>
        <dbReference type="Proteomes" id="UP000190080"/>
    </source>
</evidence>